<dbReference type="PRINTS" id="PR01713">
    <property type="entry name" value="NUCEPIMERASE"/>
</dbReference>
<dbReference type="GO" id="GO:0033499">
    <property type="term" value="P:galactose catabolic process via UDP-galactose, Leloir pathway"/>
    <property type="evidence" value="ECO:0007669"/>
    <property type="project" value="TreeGrafter"/>
</dbReference>
<evidence type="ECO:0000259" key="8">
    <source>
        <dbReference type="Pfam" id="PF01370"/>
    </source>
</evidence>
<organism evidence="9 10">
    <name type="scientific">Nephila pilipes</name>
    <name type="common">Giant wood spider</name>
    <name type="synonym">Nephila maculata</name>
    <dbReference type="NCBI Taxonomy" id="299642"/>
    <lineage>
        <taxon>Eukaryota</taxon>
        <taxon>Metazoa</taxon>
        <taxon>Ecdysozoa</taxon>
        <taxon>Arthropoda</taxon>
        <taxon>Chelicerata</taxon>
        <taxon>Arachnida</taxon>
        <taxon>Araneae</taxon>
        <taxon>Araneomorphae</taxon>
        <taxon>Entelegynae</taxon>
        <taxon>Araneoidea</taxon>
        <taxon>Nephilidae</taxon>
        <taxon>Nephila</taxon>
    </lineage>
</organism>
<dbReference type="Proteomes" id="UP000887013">
    <property type="component" value="Unassembled WGS sequence"/>
</dbReference>
<evidence type="ECO:0000256" key="5">
    <source>
        <dbReference type="ARBA" id="ARBA00023144"/>
    </source>
</evidence>
<evidence type="ECO:0000313" key="9">
    <source>
        <dbReference type="EMBL" id="GFT80981.1"/>
    </source>
</evidence>
<evidence type="ECO:0000256" key="4">
    <source>
        <dbReference type="ARBA" id="ARBA00023027"/>
    </source>
</evidence>
<dbReference type="InterPro" id="IPR005886">
    <property type="entry name" value="UDP_G4E"/>
</dbReference>
<dbReference type="InterPro" id="IPR001509">
    <property type="entry name" value="Epimerase_deHydtase"/>
</dbReference>
<comment type="catalytic activity">
    <reaction evidence="1">
        <text>UDP-N-acetyl-alpha-D-glucosamine = UDP-N-acetyl-alpha-D-galactosamine</text>
        <dbReference type="Rhea" id="RHEA:20517"/>
        <dbReference type="ChEBI" id="CHEBI:57705"/>
        <dbReference type="ChEBI" id="CHEBI:67138"/>
        <dbReference type="EC" id="5.1.3.7"/>
    </reaction>
</comment>
<dbReference type="GO" id="GO:0003974">
    <property type="term" value="F:UDP-N-acetylglucosamine 4-epimerase activity"/>
    <property type="evidence" value="ECO:0007669"/>
    <property type="project" value="UniProtKB-EC"/>
</dbReference>
<feature type="domain" description="NAD-dependent epimerase/dehydratase" evidence="8">
    <location>
        <begin position="66"/>
        <end position="331"/>
    </location>
</feature>
<dbReference type="InterPro" id="IPR036291">
    <property type="entry name" value="NAD(P)-bd_dom_sf"/>
</dbReference>
<accession>A0A8X6PP47</accession>
<name>A0A8X6PP47_NEPPI</name>
<dbReference type="EC" id="5.1.3.7" evidence="3"/>
<dbReference type="EMBL" id="BMAW01023055">
    <property type="protein sequence ID" value="GFT80981.1"/>
    <property type="molecule type" value="Genomic_DNA"/>
</dbReference>
<reference evidence="9" key="1">
    <citation type="submission" date="2020-08" db="EMBL/GenBank/DDBJ databases">
        <title>Multicomponent nature underlies the extraordinary mechanical properties of spider dragline silk.</title>
        <authorList>
            <person name="Kono N."/>
            <person name="Nakamura H."/>
            <person name="Mori M."/>
            <person name="Yoshida Y."/>
            <person name="Ohtoshi R."/>
            <person name="Malay A.D."/>
            <person name="Moran D.A.P."/>
            <person name="Tomita M."/>
            <person name="Numata K."/>
            <person name="Arakawa K."/>
        </authorList>
    </citation>
    <scope>NUCLEOTIDE SEQUENCE</scope>
</reference>
<evidence type="ECO:0000256" key="6">
    <source>
        <dbReference type="ARBA" id="ARBA00023235"/>
    </source>
</evidence>
<keyword evidence="6" id="KW-0413">Isomerase</keyword>
<dbReference type="NCBIfam" id="NF007956">
    <property type="entry name" value="PRK10675.1"/>
    <property type="match status" value="1"/>
</dbReference>
<comment type="cofactor">
    <cofactor evidence="2">
        <name>NAD(+)</name>
        <dbReference type="ChEBI" id="CHEBI:57540"/>
    </cofactor>
</comment>
<dbReference type="Pfam" id="PF01370">
    <property type="entry name" value="Epimerase"/>
    <property type="match status" value="1"/>
</dbReference>
<evidence type="ECO:0000313" key="10">
    <source>
        <dbReference type="Proteomes" id="UP000887013"/>
    </source>
</evidence>
<sequence>MDCSSWTNKDVRNSDEPIREAVTLVRTEVGEQMQLRILHCLNGQLTAKRKTSGMADATEMNSKKTVFVTGGAGFIGSHTVIELLQAGYEVIVIDNFVNAVPGQKGDAPSLRKAEQITGKKITFYECDLMDKARLSGIFSKHKIDFVIHFAAVKAVGESMQKPLFYYKNNVVSTIYLLEVMKEHGVYNMVFSSSCVVYGNPQYLPIDEAHPIGDVTNVYGRTKYAVEQMLADICRAEKQWNIISLRYFNPVGAHPSGLVGEDPTRPFTNLMPFIGQVATGKKDELVIYGSDYDTDDGTGVRDFIHVMDLATGHVAALKKLDKNPRYKVYNLGTGQGVTVAQLVECFEKVSGIKIPCRLTDRRRGDIPAIWGDCSLAEKELGWKAQYGLKEMCEDYWRWQTLNPEGYRREISNGSSD</sequence>
<evidence type="ECO:0000256" key="3">
    <source>
        <dbReference type="ARBA" id="ARBA00013175"/>
    </source>
</evidence>
<comment type="caution">
    <text evidence="9">The sequence shown here is derived from an EMBL/GenBank/DDBJ whole genome shotgun (WGS) entry which is preliminary data.</text>
</comment>
<keyword evidence="4" id="KW-0520">NAD</keyword>
<protein>
    <recommendedName>
        <fullName evidence="7">UDP-N-acetylglucosamine 4-epimerase</fullName>
        <ecNumber evidence="3">5.1.3.7</ecNumber>
    </recommendedName>
    <alternativeName>
        <fullName evidence="7">UDP-N-acetylglucosamine 4-epimerase</fullName>
    </alternativeName>
</protein>
<keyword evidence="5" id="KW-0299">Galactose metabolism</keyword>
<dbReference type="SUPFAM" id="SSF51735">
    <property type="entry name" value="NAD(P)-binding Rossmann-fold domains"/>
    <property type="match status" value="1"/>
</dbReference>
<dbReference type="Gene3D" id="3.90.25.10">
    <property type="entry name" value="UDP-galactose 4-epimerase, domain 1"/>
    <property type="match status" value="1"/>
</dbReference>
<dbReference type="AlphaFoldDB" id="A0A8X6PP47"/>
<dbReference type="Gene3D" id="3.40.50.720">
    <property type="entry name" value="NAD(P)-binding Rossmann-like Domain"/>
    <property type="match status" value="1"/>
</dbReference>
<dbReference type="OrthoDB" id="9402762at2759"/>
<gene>
    <name evidence="9" type="primary">GALE</name>
    <name evidence="9" type="ORF">NPIL_703151</name>
</gene>
<evidence type="ECO:0000256" key="1">
    <source>
        <dbReference type="ARBA" id="ARBA00000014"/>
    </source>
</evidence>
<evidence type="ECO:0000256" key="2">
    <source>
        <dbReference type="ARBA" id="ARBA00001911"/>
    </source>
</evidence>
<keyword evidence="5" id="KW-0119">Carbohydrate metabolism</keyword>
<dbReference type="NCBIfam" id="TIGR01179">
    <property type="entry name" value="galE"/>
    <property type="match status" value="1"/>
</dbReference>
<proteinExistence type="predicted"/>
<dbReference type="GO" id="GO:0003978">
    <property type="term" value="F:UDP-glucose 4-epimerase activity"/>
    <property type="evidence" value="ECO:0007669"/>
    <property type="project" value="InterPro"/>
</dbReference>
<evidence type="ECO:0000256" key="7">
    <source>
        <dbReference type="ARBA" id="ARBA00031827"/>
    </source>
</evidence>
<dbReference type="CDD" id="cd05247">
    <property type="entry name" value="UDP_G4E_1_SDR_e"/>
    <property type="match status" value="1"/>
</dbReference>
<dbReference type="PANTHER" id="PTHR43725">
    <property type="entry name" value="UDP-GLUCOSE 4-EPIMERASE"/>
    <property type="match status" value="1"/>
</dbReference>
<dbReference type="PANTHER" id="PTHR43725:SF31">
    <property type="entry name" value="UDP-GLUCOSE 4-EPIMERASE"/>
    <property type="match status" value="1"/>
</dbReference>
<dbReference type="GO" id="GO:0005829">
    <property type="term" value="C:cytosol"/>
    <property type="evidence" value="ECO:0007669"/>
    <property type="project" value="TreeGrafter"/>
</dbReference>
<keyword evidence="10" id="KW-1185">Reference proteome</keyword>